<dbReference type="Pfam" id="PF01548">
    <property type="entry name" value="DEDD_Tnp_IS110"/>
    <property type="match status" value="1"/>
</dbReference>
<accession>A0A133V5I7</accession>
<keyword evidence="1" id="KW-0175">Coiled coil</keyword>
<dbReference type="GO" id="GO:0003677">
    <property type="term" value="F:DNA binding"/>
    <property type="evidence" value="ECO:0007669"/>
    <property type="project" value="InterPro"/>
</dbReference>
<gene>
    <name evidence="4" type="ORF">AKJ41_00695</name>
</gene>
<dbReference type="GO" id="GO:0006313">
    <property type="term" value="P:DNA transposition"/>
    <property type="evidence" value="ECO:0007669"/>
    <property type="project" value="InterPro"/>
</dbReference>
<keyword evidence="5" id="KW-1185">Reference proteome</keyword>
<evidence type="ECO:0000313" key="5">
    <source>
        <dbReference type="Proteomes" id="UP000070344"/>
    </source>
</evidence>
<evidence type="ECO:0000259" key="3">
    <source>
        <dbReference type="Pfam" id="PF02371"/>
    </source>
</evidence>
<dbReference type="InterPro" id="IPR003346">
    <property type="entry name" value="Transposase_20"/>
</dbReference>
<dbReference type="EMBL" id="LHXV01000004">
    <property type="protein sequence ID" value="KXB01705.1"/>
    <property type="molecule type" value="Genomic_DNA"/>
</dbReference>
<name>A0A133V5I7_9EURY</name>
<organism evidence="4 5">
    <name type="scientific">candidate division MSBL1 archaeon SCGC-AAA259O05</name>
    <dbReference type="NCBI Taxonomy" id="1698271"/>
    <lineage>
        <taxon>Archaea</taxon>
        <taxon>Methanobacteriati</taxon>
        <taxon>Methanobacteriota</taxon>
        <taxon>candidate division MSBL1</taxon>
    </lineage>
</organism>
<dbReference type="GO" id="GO:0004803">
    <property type="term" value="F:transposase activity"/>
    <property type="evidence" value="ECO:0007669"/>
    <property type="project" value="InterPro"/>
</dbReference>
<proteinExistence type="predicted"/>
<dbReference type="AlphaFoldDB" id="A0A133V5I7"/>
<evidence type="ECO:0000259" key="2">
    <source>
        <dbReference type="Pfam" id="PF01548"/>
    </source>
</evidence>
<evidence type="ECO:0000313" key="4">
    <source>
        <dbReference type="EMBL" id="KXB01705.1"/>
    </source>
</evidence>
<comment type="caution">
    <text evidence="4">The sequence shown here is derived from an EMBL/GenBank/DDBJ whole genome shotgun (WGS) entry which is preliminary data.</text>
</comment>
<feature type="domain" description="Transposase IS110-like N-terminal" evidence="2">
    <location>
        <begin position="5"/>
        <end position="146"/>
    </location>
</feature>
<sequence length="335" mass="38284">MNSYVGVDVHKDSCHGTVQTESGETVKQGYFKNAHPGFDDFFDGIEEAEAVVEAGAAWQPVYDWLDENGFDVKLADPRKVRIIAEVKIKTDARDSEALADLLRADLIPEIYVPCDERRELRKIVRRRGKLVQERAKYKNRIRAELRKRGIDSDGYYLGTQKAKRWLRSLEIDSVDDYLEIMNSITERIRNLEKEIKEIAGDMEEAQLLMTIPGVSYYSALTIIAEIATVERFPSSEHLCSYAGLVPSTTQSGSKETHGHIQGGRPLLRWIVCQCAHIHVHNADSHLTRFYERLDKEKPGNHATVSTGRKLLKVIYWMLKEGEEFRPEGYDPRQSC</sequence>
<feature type="coiled-coil region" evidence="1">
    <location>
        <begin position="174"/>
        <end position="208"/>
    </location>
</feature>
<dbReference type="InterPro" id="IPR047650">
    <property type="entry name" value="Transpos_IS110"/>
</dbReference>
<evidence type="ECO:0000256" key="1">
    <source>
        <dbReference type="SAM" id="Coils"/>
    </source>
</evidence>
<protein>
    <submittedName>
        <fullName evidence="4">Uncharacterized protein</fullName>
    </submittedName>
</protein>
<dbReference type="Proteomes" id="UP000070344">
    <property type="component" value="Unassembled WGS sequence"/>
</dbReference>
<dbReference type="InterPro" id="IPR002525">
    <property type="entry name" value="Transp_IS110-like_N"/>
</dbReference>
<feature type="domain" description="Transposase IS116/IS110/IS902 C-terminal" evidence="3">
    <location>
        <begin position="205"/>
        <end position="291"/>
    </location>
</feature>
<dbReference type="Pfam" id="PF02371">
    <property type="entry name" value="Transposase_20"/>
    <property type="match status" value="1"/>
</dbReference>
<dbReference type="PANTHER" id="PTHR33055">
    <property type="entry name" value="TRANSPOSASE FOR INSERTION SEQUENCE ELEMENT IS1111A"/>
    <property type="match status" value="1"/>
</dbReference>
<reference evidence="4 5" key="1">
    <citation type="journal article" date="2016" name="Sci. Rep.">
        <title>Metabolic traits of an uncultured archaeal lineage -MSBL1- from brine pools of the Red Sea.</title>
        <authorList>
            <person name="Mwirichia R."/>
            <person name="Alam I."/>
            <person name="Rashid M."/>
            <person name="Vinu M."/>
            <person name="Ba-Alawi W."/>
            <person name="Anthony Kamau A."/>
            <person name="Kamanda Ngugi D."/>
            <person name="Goker M."/>
            <person name="Klenk H.P."/>
            <person name="Bajic V."/>
            <person name="Stingl U."/>
        </authorList>
    </citation>
    <scope>NUCLEOTIDE SEQUENCE [LARGE SCALE GENOMIC DNA]</scope>
    <source>
        <strain evidence="4">SCGC-AAA259O05</strain>
    </source>
</reference>
<dbReference type="PANTHER" id="PTHR33055:SF13">
    <property type="entry name" value="TRANSPOSASE"/>
    <property type="match status" value="1"/>
</dbReference>
<dbReference type="NCBIfam" id="NF033542">
    <property type="entry name" value="transpos_IS110"/>
    <property type="match status" value="1"/>
</dbReference>